<dbReference type="PANTHER" id="PTHR42693">
    <property type="entry name" value="ARYLSULFATASE FAMILY MEMBER"/>
    <property type="match status" value="1"/>
</dbReference>
<dbReference type="Proteomes" id="UP001239462">
    <property type="component" value="Unassembled WGS sequence"/>
</dbReference>
<dbReference type="PROSITE" id="PS00149">
    <property type="entry name" value="SULFATASE_2"/>
    <property type="match status" value="1"/>
</dbReference>
<comment type="similarity">
    <text evidence="1">Belongs to the sulfatase family.</text>
</comment>
<dbReference type="InterPro" id="IPR024607">
    <property type="entry name" value="Sulfatase_CS"/>
</dbReference>
<name>A0ABT7PM68_9BACT</name>
<dbReference type="InterPro" id="IPR050738">
    <property type="entry name" value="Sulfatase"/>
</dbReference>
<dbReference type="PANTHER" id="PTHR42693:SF53">
    <property type="entry name" value="ENDO-4-O-SULFATASE"/>
    <property type="match status" value="1"/>
</dbReference>
<evidence type="ECO:0000256" key="3">
    <source>
        <dbReference type="ARBA" id="ARBA00022801"/>
    </source>
</evidence>
<gene>
    <name evidence="6" type="ORF">QTN89_18175</name>
</gene>
<evidence type="ECO:0000313" key="6">
    <source>
        <dbReference type="EMBL" id="MDM4017381.1"/>
    </source>
</evidence>
<reference evidence="6 7" key="1">
    <citation type="submission" date="2023-06" db="EMBL/GenBank/DDBJ databases">
        <title>Roseiconus lacunae JC819 isolated from Gulf of Mannar region, Tamil Nadu.</title>
        <authorList>
            <person name="Pk S."/>
            <person name="Ch S."/>
            <person name="Ch V.R."/>
        </authorList>
    </citation>
    <scope>NUCLEOTIDE SEQUENCE [LARGE SCALE GENOMIC DNA]</scope>
    <source>
        <strain evidence="6 7">JC819</strain>
    </source>
</reference>
<dbReference type="InterPro" id="IPR017850">
    <property type="entry name" value="Alkaline_phosphatase_core_sf"/>
</dbReference>
<dbReference type="SUPFAM" id="SSF53649">
    <property type="entry name" value="Alkaline phosphatase-like"/>
    <property type="match status" value="1"/>
</dbReference>
<dbReference type="Pfam" id="PF00884">
    <property type="entry name" value="Sulfatase"/>
    <property type="match status" value="1"/>
</dbReference>
<feature type="domain" description="Sulfatase N-terminal" evidence="5">
    <location>
        <begin position="59"/>
        <end position="365"/>
    </location>
</feature>
<keyword evidence="4" id="KW-0106">Calcium</keyword>
<keyword evidence="7" id="KW-1185">Reference proteome</keyword>
<evidence type="ECO:0000256" key="2">
    <source>
        <dbReference type="ARBA" id="ARBA00022723"/>
    </source>
</evidence>
<dbReference type="EMBL" id="JASZZN010000013">
    <property type="protein sequence ID" value="MDM4017381.1"/>
    <property type="molecule type" value="Genomic_DNA"/>
</dbReference>
<dbReference type="RefSeq" id="WP_289164836.1">
    <property type="nucleotide sequence ID" value="NZ_JASZZN010000013.1"/>
</dbReference>
<evidence type="ECO:0000256" key="4">
    <source>
        <dbReference type="ARBA" id="ARBA00022837"/>
    </source>
</evidence>
<dbReference type="Gene3D" id="3.40.720.10">
    <property type="entry name" value="Alkaline Phosphatase, subunit A"/>
    <property type="match status" value="1"/>
</dbReference>
<accession>A0ABT7PM68</accession>
<comment type="caution">
    <text evidence="6">The sequence shown here is derived from an EMBL/GenBank/DDBJ whole genome shotgun (WGS) entry which is preliminary data.</text>
</comment>
<keyword evidence="2" id="KW-0479">Metal-binding</keyword>
<proteinExistence type="inferred from homology"/>
<protein>
    <submittedName>
        <fullName evidence="6">Sulfatase-like hydrolase/transferase</fullName>
    </submittedName>
</protein>
<keyword evidence="3" id="KW-0378">Hydrolase</keyword>
<dbReference type="Gene3D" id="3.30.1120.10">
    <property type="match status" value="1"/>
</dbReference>
<dbReference type="PROSITE" id="PS00523">
    <property type="entry name" value="SULFATASE_1"/>
    <property type="match status" value="1"/>
</dbReference>
<evidence type="ECO:0000256" key="1">
    <source>
        <dbReference type="ARBA" id="ARBA00008779"/>
    </source>
</evidence>
<evidence type="ECO:0000313" key="7">
    <source>
        <dbReference type="Proteomes" id="UP001239462"/>
    </source>
</evidence>
<dbReference type="InterPro" id="IPR000917">
    <property type="entry name" value="Sulfatase_N"/>
</dbReference>
<evidence type="ECO:0000259" key="5">
    <source>
        <dbReference type="Pfam" id="PF00884"/>
    </source>
</evidence>
<organism evidence="6 7">
    <name type="scientific">Roseiconus lacunae</name>
    <dbReference type="NCBI Taxonomy" id="2605694"/>
    <lineage>
        <taxon>Bacteria</taxon>
        <taxon>Pseudomonadati</taxon>
        <taxon>Planctomycetota</taxon>
        <taxon>Planctomycetia</taxon>
        <taxon>Pirellulales</taxon>
        <taxon>Pirellulaceae</taxon>
        <taxon>Roseiconus</taxon>
    </lineage>
</organism>
<sequence length="499" mass="55370">MAFDQATSCGRQLVASTVLSSAMLPTARSARLPLSRLFTILVMVFAASVHPKVAAGDRPNVVMLLADDLGYQDIGCYNGPVRTPHIDQLAATGVRFETFYSGCAVCSPSRAVLMTGRHHIRAGVYSWIQDESQKSHLLLREQTLAEIFKDAGYRTAHVGKWHLGLPTEKHDKPTPDQHGFDHWFATWNNASPSHHNPDNFIRNGEPVGKLEGYSCQLVVDEAIDWLTTLHSDDESAPFFLNAWFHEPHAPIAAPKDITETYGKPGDKAAVYSGTVDNTDRAIGRLIDHLRKMGVEDNTLIIYASDNGSYRDDRTGGLRGRKGVNWEGGIRVPGIFRWPGKIQAGTTSRVPAGIVDILPTVCGLLGLKRDQSIHLDGIDLTPLLLGQTETLDRPQPLFWHLQRSRPIIAIRDGAYSLVAERDYEMSNHNLFQEAWIPKIRTGGYKNFQLFDLAEDPAQTTDLANERPEVVARLKAKMLNINASIMRDAVDWTTVELPLGQ</sequence>